<dbReference type="Proteomes" id="UP000295197">
    <property type="component" value="Unassembled WGS sequence"/>
</dbReference>
<dbReference type="PANTHER" id="PTHR31151">
    <property type="entry name" value="PROLINE-TRNA LIGASE (DUF1680)"/>
    <property type="match status" value="1"/>
</dbReference>
<evidence type="ECO:0000313" key="7">
    <source>
        <dbReference type="Proteomes" id="UP000295197"/>
    </source>
</evidence>
<feature type="domain" description="DUF4986" evidence="3">
    <location>
        <begin position="553"/>
        <end position="634"/>
    </location>
</feature>
<protein>
    <submittedName>
        <fullName evidence="6">Uncharacterized protein</fullName>
    </submittedName>
</protein>
<dbReference type="InterPro" id="IPR049046">
    <property type="entry name" value="Beta-AFase-like_GH127_middle"/>
</dbReference>
<evidence type="ECO:0000313" key="6">
    <source>
        <dbReference type="EMBL" id="TCV19067.1"/>
    </source>
</evidence>
<evidence type="ECO:0000259" key="5">
    <source>
        <dbReference type="Pfam" id="PF20736"/>
    </source>
</evidence>
<accession>A0A4R3W216</accession>
<dbReference type="Pfam" id="PF20736">
    <property type="entry name" value="Glyco_hydro127M"/>
    <property type="match status" value="1"/>
</dbReference>
<comment type="caution">
    <text evidence="6">The sequence shown here is derived from an EMBL/GenBank/DDBJ whole genome shotgun (WGS) entry which is preliminary data.</text>
</comment>
<sequence length="784" mass="89232">MRKFACRKLVIVTFLAFSFSSLIAQEKKQSISLFQLADVRLKDETFLHAQDLNKAYLLALDADRLLAPYLKEAGLNPKKPNYTNWENSGLDGHIGGHYVSALALMYASTGDPMIYKRLDYVLQELKECQDNLATGYVGGVPGSKQLWDEIKQGKIKAGSFDLNNRWVPLYNIHKIYAGLRDAYYFAGREDAQQMLIKLTDWAVELVSGLSEAQIQDMLRSEHGGLNEVFAEAAVISGDNKYLQLAEKFTHQYILNPLIAQKDELTGKHANTQIPKIIGAKRIADLEGRKDWDEAARFFWETVVTKRSVAIGGNSASEHFHPSTDFSNMITNIEGPETCNTYNMMRLSTQFFQSDGDSKFADYYERALYNHILSSQHPEHGGLVYFTSMRPSHYRVYSQPQTSFWCCVGSGIENHSKYSEFIYAHRGNELFVNLFISSELNWKDKGVQITQQSLFPTEGKSVFSFKTKKTIPLALKIRYPNWVKKDISVHVNGKSIQAFKDANGYLTIDRKWKNGDKVELSFAMEVNVEQLPDHSEYYAFRYGPLVLAAKTDTAQMLGLLADDSRGGHIAKGDQVSLTEIPHLVVSNANLAEQVEMISPQDLRFRLKNLQVRTEATEMELMPFYKLHDSRYIIYWPKVNSSSELAERLVKYEHDDYQRKLNAITVDQVHCGQQQSESDHAIQYELSNTGSDNGVQWRNATGWFSYELANKNKRAKLLWIADLEGNSQNFNVLINGTVITPTQVNADGRYYLLEDINENIKVKLQALPNQSVPKIKEVRLLTNKID</sequence>
<gene>
    <name evidence="6" type="ORF">EDC17_100647</name>
</gene>
<dbReference type="OrthoDB" id="9757939at2"/>
<evidence type="ECO:0000256" key="1">
    <source>
        <dbReference type="SAM" id="SignalP"/>
    </source>
</evidence>
<dbReference type="InterPro" id="IPR046544">
    <property type="entry name" value="GH146_SB_dom"/>
</dbReference>
<keyword evidence="1" id="KW-0732">Signal</keyword>
<feature type="chain" id="PRO_5020997867" evidence="1">
    <location>
        <begin position="25"/>
        <end position="784"/>
    </location>
</feature>
<dbReference type="InterPro" id="IPR012878">
    <property type="entry name" value="Beta-AFase-like_GH127_cat"/>
</dbReference>
<reference evidence="6 7" key="1">
    <citation type="submission" date="2019-03" db="EMBL/GenBank/DDBJ databases">
        <title>Genomic Encyclopedia of Type Strains, Phase IV (KMG-IV): sequencing the most valuable type-strain genomes for metagenomic binning, comparative biology and taxonomic classification.</title>
        <authorList>
            <person name="Goeker M."/>
        </authorList>
    </citation>
    <scope>NUCLEOTIDE SEQUENCE [LARGE SCALE GENOMIC DNA]</scope>
    <source>
        <strain evidence="6 7">DSM 22362</strain>
    </source>
</reference>
<proteinExistence type="predicted"/>
<evidence type="ECO:0000259" key="4">
    <source>
        <dbReference type="Pfam" id="PF20620"/>
    </source>
</evidence>
<dbReference type="InterPro" id="IPR008928">
    <property type="entry name" value="6-hairpin_glycosidase_sf"/>
</dbReference>
<keyword evidence="7" id="KW-1185">Reference proteome</keyword>
<organism evidence="6 7">
    <name type="scientific">Sphingobacterium alimentarium</name>
    <dbReference type="NCBI Taxonomy" id="797292"/>
    <lineage>
        <taxon>Bacteria</taxon>
        <taxon>Pseudomonadati</taxon>
        <taxon>Bacteroidota</taxon>
        <taxon>Sphingobacteriia</taxon>
        <taxon>Sphingobacteriales</taxon>
        <taxon>Sphingobacteriaceae</taxon>
        <taxon>Sphingobacterium</taxon>
    </lineage>
</organism>
<name>A0A4R3W216_9SPHI</name>
<dbReference type="PANTHER" id="PTHR31151:SF0">
    <property type="entry name" value="PROLINE-TRNA LIGASE (DUF1680)"/>
    <property type="match status" value="1"/>
</dbReference>
<feature type="domain" description="Non-reducing end beta-L-arabinofuranosidase-like GH127 catalytic" evidence="2">
    <location>
        <begin position="38"/>
        <end position="419"/>
    </location>
</feature>
<dbReference type="EMBL" id="SMBZ01000006">
    <property type="protein sequence ID" value="TCV19067.1"/>
    <property type="molecule type" value="Genomic_DNA"/>
</dbReference>
<dbReference type="GO" id="GO:0005975">
    <property type="term" value="P:carbohydrate metabolic process"/>
    <property type="evidence" value="ECO:0007669"/>
    <property type="project" value="InterPro"/>
</dbReference>
<dbReference type="Pfam" id="PF07944">
    <property type="entry name" value="Beta-AFase-like_GH127_cat"/>
    <property type="match status" value="1"/>
</dbReference>
<dbReference type="RefSeq" id="WP_132776836.1">
    <property type="nucleotide sequence ID" value="NZ_SMBZ01000006.1"/>
</dbReference>
<dbReference type="SUPFAM" id="SSF48208">
    <property type="entry name" value="Six-hairpin glycosidases"/>
    <property type="match status" value="1"/>
</dbReference>
<feature type="signal peptide" evidence="1">
    <location>
        <begin position="1"/>
        <end position="24"/>
    </location>
</feature>
<evidence type="ECO:0000259" key="2">
    <source>
        <dbReference type="Pfam" id="PF07944"/>
    </source>
</evidence>
<evidence type="ECO:0000259" key="3">
    <source>
        <dbReference type="Pfam" id="PF16375"/>
    </source>
</evidence>
<feature type="domain" description="Glycoside hydrolase GH146 substrate-binding" evidence="4">
    <location>
        <begin position="658"/>
        <end position="779"/>
    </location>
</feature>
<dbReference type="InterPro" id="IPR032275">
    <property type="entry name" value="DUF4986"/>
</dbReference>
<dbReference type="Pfam" id="PF16375">
    <property type="entry name" value="DUF4986"/>
    <property type="match status" value="1"/>
</dbReference>
<dbReference type="Pfam" id="PF20620">
    <property type="entry name" value="DUF6805"/>
    <property type="match status" value="1"/>
</dbReference>
<feature type="domain" description="Non-reducing end beta-L-arabinofuranosidase-like GH127 middle" evidence="5">
    <location>
        <begin position="429"/>
        <end position="523"/>
    </location>
</feature>
<dbReference type="AlphaFoldDB" id="A0A4R3W216"/>